<gene>
    <name evidence="2" type="ORF">SBRY_10269</name>
</gene>
<feature type="region of interest" description="Disordered" evidence="1">
    <location>
        <begin position="1"/>
        <end position="32"/>
    </location>
</feature>
<sequence>MAVSGNGVRSRRALHSPRVRSTNGLAPASPMIVTPASSQPLLLRRGAPLRPGDCHMLWCCLPSARWGLVAQFAAPLKTLTLREGGTHQGRGELRAQSRRTERCEPTASGNHLCTPRRGKGERSPQEAKGRGRRTPGPRVGG</sequence>
<accession>A0A9W4E5Z9</accession>
<evidence type="ECO:0000313" key="2">
    <source>
        <dbReference type="EMBL" id="CAG7599771.1"/>
    </source>
</evidence>
<evidence type="ECO:0000313" key="3">
    <source>
        <dbReference type="Proteomes" id="UP001153328"/>
    </source>
</evidence>
<organism evidence="2 3">
    <name type="scientific">Actinacidiphila bryophytorum</name>
    <dbReference type="NCBI Taxonomy" id="1436133"/>
    <lineage>
        <taxon>Bacteria</taxon>
        <taxon>Bacillati</taxon>
        <taxon>Actinomycetota</taxon>
        <taxon>Actinomycetes</taxon>
        <taxon>Kitasatosporales</taxon>
        <taxon>Streptomycetaceae</taxon>
        <taxon>Actinacidiphila</taxon>
    </lineage>
</organism>
<feature type="compositionally biased region" description="Basic and acidic residues" evidence="1">
    <location>
        <begin position="89"/>
        <end position="104"/>
    </location>
</feature>
<comment type="caution">
    <text evidence="2">The sequence shown here is derived from an EMBL/GenBank/DDBJ whole genome shotgun (WGS) entry which is preliminary data.</text>
</comment>
<protein>
    <submittedName>
        <fullName evidence="2">Uncharacterized protein</fullName>
    </submittedName>
</protein>
<reference evidence="2" key="1">
    <citation type="submission" date="2021-06" db="EMBL/GenBank/DDBJ databases">
        <authorList>
            <person name="Arsene-Ploetze F."/>
        </authorList>
    </citation>
    <scope>NUCLEOTIDE SEQUENCE</scope>
    <source>
        <strain evidence="2">SBRY1</strain>
    </source>
</reference>
<feature type="region of interest" description="Disordered" evidence="1">
    <location>
        <begin position="83"/>
        <end position="141"/>
    </location>
</feature>
<keyword evidence="3" id="KW-1185">Reference proteome</keyword>
<name>A0A9W4E5Z9_9ACTN</name>
<feature type="compositionally biased region" description="Basic and acidic residues" evidence="1">
    <location>
        <begin position="118"/>
        <end position="129"/>
    </location>
</feature>
<dbReference type="EMBL" id="CAJVAX010000001">
    <property type="protein sequence ID" value="CAG7599771.1"/>
    <property type="molecule type" value="Genomic_DNA"/>
</dbReference>
<proteinExistence type="predicted"/>
<evidence type="ECO:0000256" key="1">
    <source>
        <dbReference type="SAM" id="MobiDB-lite"/>
    </source>
</evidence>
<dbReference type="Proteomes" id="UP001153328">
    <property type="component" value="Unassembled WGS sequence"/>
</dbReference>
<feature type="compositionally biased region" description="Basic residues" evidence="1">
    <location>
        <begin position="9"/>
        <end position="18"/>
    </location>
</feature>
<dbReference type="AlphaFoldDB" id="A0A9W4E5Z9"/>